<sequence length="48" mass="5402">MDIGLCTELVSDCWWLHCILFVAEPHFLPFVSSKNHSAVNGIPSPRHP</sequence>
<protein>
    <submittedName>
        <fullName evidence="2">BTB domain-containing protein</fullName>
    </submittedName>
</protein>
<dbReference type="Proteomes" id="UP000887569">
    <property type="component" value="Unplaced"/>
</dbReference>
<proteinExistence type="predicted"/>
<accession>A0A915B776</accession>
<keyword evidence="1" id="KW-1185">Reference proteome</keyword>
<dbReference type="WBParaSite" id="PgR029_g055_t01">
    <property type="protein sequence ID" value="PgR029_g055_t01"/>
    <property type="gene ID" value="PgR029_g055"/>
</dbReference>
<evidence type="ECO:0000313" key="2">
    <source>
        <dbReference type="WBParaSite" id="PgR029_g055_t01"/>
    </source>
</evidence>
<organism evidence="1 2">
    <name type="scientific">Parascaris univalens</name>
    <name type="common">Nematode worm</name>
    <dbReference type="NCBI Taxonomy" id="6257"/>
    <lineage>
        <taxon>Eukaryota</taxon>
        <taxon>Metazoa</taxon>
        <taxon>Ecdysozoa</taxon>
        <taxon>Nematoda</taxon>
        <taxon>Chromadorea</taxon>
        <taxon>Rhabditida</taxon>
        <taxon>Spirurina</taxon>
        <taxon>Ascaridomorpha</taxon>
        <taxon>Ascaridoidea</taxon>
        <taxon>Ascarididae</taxon>
        <taxon>Parascaris</taxon>
    </lineage>
</organism>
<reference evidence="2" key="1">
    <citation type="submission" date="2022-11" db="UniProtKB">
        <authorList>
            <consortium name="WormBaseParasite"/>
        </authorList>
    </citation>
    <scope>IDENTIFICATION</scope>
</reference>
<name>A0A915B776_PARUN</name>
<dbReference type="AlphaFoldDB" id="A0A915B776"/>
<evidence type="ECO:0000313" key="1">
    <source>
        <dbReference type="Proteomes" id="UP000887569"/>
    </source>
</evidence>